<dbReference type="Pfam" id="PF00989">
    <property type="entry name" value="PAS"/>
    <property type="match status" value="1"/>
</dbReference>
<dbReference type="PANTHER" id="PTHR24422">
    <property type="entry name" value="CHEMOTAXIS PROTEIN METHYLTRANSFERASE"/>
    <property type="match status" value="1"/>
</dbReference>
<evidence type="ECO:0000259" key="8">
    <source>
        <dbReference type="PROSITE" id="PS50112"/>
    </source>
</evidence>
<dbReference type="Gene3D" id="3.40.50.180">
    <property type="entry name" value="Methylesterase CheB, C-terminal domain"/>
    <property type="match status" value="1"/>
</dbReference>
<evidence type="ECO:0000256" key="1">
    <source>
        <dbReference type="ARBA" id="ARBA00001541"/>
    </source>
</evidence>
<dbReference type="InterPro" id="IPR035909">
    <property type="entry name" value="CheB_C"/>
</dbReference>
<dbReference type="InterPro" id="IPR050903">
    <property type="entry name" value="Bact_Chemotaxis_MeTrfase"/>
</dbReference>
<dbReference type="InterPro" id="IPR035965">
    <property type="entry name" value="PAS-like_dom_sf"/>
</dbReference>
<evidence type="ECO:0000313" key="12">
    <source>
        <dbReference type="EMBL" id="RXJ83638.1"/>
    </source>
</evidence>
<dbReference type="GO" id="GO:0000156">
    <property type="term" value="F:phosphorelay response regulator activity"/>
    <property type="evidence" value="ECO:0007669"/>
    <property type="project" value="InterPro"/>
</dbReference>
<dbReference type="NCBIfam" id="TIGR00229">
    <property type="entry name" value="sensory_box"/>
    <property type="match status" value="1"/>
</dbReference>
<keyword evidence="6" id="KW-0378">Hydrolase</keyword>
<feature type="active site" evidence="6">
    <location>
        <position position="133"/>
    </location>
</feature>
<dbReference type="PROSITE" id="PS50123">
    <property type="entry name" value="CHER"/>
    <property type="match status" value="1"/>
</dbReference>
<keyword evidence="4" id="KW-0808">Transferase</keyword>
<dbReference type="SMART" id="SM00091">
    <property type="entry name" value="PAS"/>
    <property type="match status" value="1"/>
</dbReference>
<evidence type="ECO:0000256" key="6">
    <source>
        <dbReference type="PROSITE-ProRule" id="PRU00050"/>
    </source>
</evidence>
<comment type="caution">
    <text evidence="12">The sequence shown here is derived from an EMBL/GenBank/DDBJ whole genome shotgun (WGS) entry which is preliminary data.</text>
</comment>
<dbReference type="CDD" id="cd16434">
    <property type="entry name" value="CheB-CheR_fusion"/>
    <property type="match status" value="1"/>
</dbReference>
<evidence type="ECO:0000256" key="4">
    <source>
        <dbReference type="ARBA" id="ARBA00022679"/>
    </source>
</evidence>
<dbReference type="InterPro" id="IPR000700">
    <property type="entry name" value="PAS-assoc_C"/>
</dbReference>
<dbReference type="InterPro" id="IPR000014">
    <property type="entry name" value="PAS"/>
</dbReference>
<dbReference type="OrthoDB" id="9786165at2"/>
<dbReference type="GO" id="GO:0008984">
    <property type="term" value="F:protein-glutamate methylesterase activity"/>
    <property type="evidence" value="ECO:0007669"/>
    <property type="project" value="InterPro"/>
</dbReference>
<feature type="domain" description="CheB-type methylesterase" evidence="10">
    <location>
        <begin position="2"/>
        <end position="191"/>
    </location>
</feature>
<evidence type="ECO:0000256" key="7">
    <source>
        <dbReference type="SAM" id="MobiDB-lite"/>
    </source>
</evidence>
<dbReference type="EMBL" id="PDJZ01000009">
    <property type="protein sequence ID" value="RXJ83638.1"/>
    <property type="molecule type" value="Genomic_DNA"/>
</dbReference>
<keyword evidence="3" id="KW-0489">Methyltransferase</keyword>
<sequence>MPTKDLVVVGIGSSAGGLEALQVMLSKLSDNLNCSYIIAQHLSPTHRSMMVELLSRITNIPVIEVQNGMVIKAKTIYMTPENTDIFVSNGRIYLKSIEHTYGPKPSVNYFFNSLAQTYGSKSIGVILSGTGSDGAFGIRAIKAAGGITIAQSPQSAKYDGMPISAINTGKVDIVASIENISNEIARIVDNLGKNVADSINSSIISQIYRIIFEEKGVDFSQYKKNTLTRRIERRLAALKIETLNDYVDYLKMNIDEVTNLYNDILIGVTEFFRDPEVFEEIKEQIALLLEKKEQGEEIRFWSIGCSTGEEAYTLAIILSEILQEKITKYKVKIFATDIDDESLKIARAGIYAETSLTNVNKNLVNKYFSIHKNQFEIKKSIRELVVFSKHNIISDSPFLRADLISCRNMLIYFNNTLQSRFFPIVHYALKDSGILLLGKSESISEYHDLFVTVNKTLKIFKSQYTGLKELPKLYNYSGVNKNYEEPKAVSFKNEEELLEEKIVEATSKFILNQCVLINSSNDIVYIKGENPFISFSQGRATTNIFKCLKEEITLDVRSVLNEVHKDKKYRATQFRSVTLFDNYLKYVRVIIVPIQNEKNDDWFYALYFQSEDIQNLKGYITQNENDNETIASLTNELERTKSHLQNVIEELETSYEEMQSLNEELSSSNEELQSSNEELETTNEELQSTNEELQTAYSELKVLYDDKEYRTKQLEDMTSKLKFQTEDLRKQKELTEAIINTTPIAIIMTDTTGKINFANTNAQNLFKLTKKEILNRYIDGTSWNILDINGEKLYSENMIVNMIKKSYETVRNMKYSMETGEKYRILVSMNGSPIFDIKGEFVGIVFSIEDITQKQLMQEEINKYKQNSSIGEKIEQSFEKIRVSGILNSSIDQFNLLQIAMLDISTNLKNMISEASLLGLNISNNEDVKINKELASQLNNLLLNMNTFINGNLVYYNDMYIHRKLDFFKLLKKSINLFSYSFEQEDIKLEISVPEDITLMVNSKEAVLFIIRFIEAIISTEAKNIQLTLIDKKLILNIKQKKYNKNNMNIFIEHYNSKILEELFDNQITKIEIKS</sequence>
<dbReference type="Gene3D" id="3.30.450.20">
    <property type="entry name" value="PAS domain"/>
    <property type="match status" value="1"/>
</dbReference>
<dbReference type="RefSeq" id="WP_128986893.1">
    <property type="nucleotide sequence ID" value="NZ_PDJZ01000009.1"/>
</dbReference>
<dbReference type="PROSITE" id="PS50112">
    <property type="entry name" value="PAS"/>
    <property type="match status" value="1"/>
</dbReference>
<dbReference type="AlphaFoldDB" id="A0A4Q0ZJB5"/>
<feature type="domain" description="PAS" evidence="8">
    <location>
        <begin position="731"/>
        <end position="776"/>
    </location>
</feature>
<dbReference type="Gene3D" id="1.10.155.10">
    <property type="entry name" value="Chemotaxis receptor methyltransferase CheR, N-terminal domain"/>
    <property type="match status" value="1"/>
</dbReference>
<dbReference type="InterPro" id="IPR022642">
    <property type="entry name" value="CheR_C"/>
</dbReference>
<keyword evidence="6" id="KW-0145">Chemotaxis</keyword>
<feature type="compositionally biased region" description="Low complexity" evidence="7">
    <location>
        <begin position="659"/>
        <end position="676"/>
    </location>
</feature>
<evidence type="ECO:0000259" key="11">
    <source>
        <dbReference type="PROSITE" id="PS50123"/>
    </source>
</evidence>
<dbReference type="SMART" id="SM00138">
    <property type="entry name" value="MeTrc"/>
    <property type="match status" value="1"/>
</dbReference>
<dbReference type="InterPro" id="IPR013767">
    <property type="entry name" value="PAS_fold"/>
</dbReference>
<dbReference type="SUPFAM" id="SSF55785">
    <property type="entry name" value="PYP-like sensor domain (PAS domain)"/>
    <property type="match status" value="1"/>
</dbReference>
<feature type="domain" description="CheR-type methyltransferase" evidence="11">
    <location>
        <begin position="204"/>
        <end position="463"/>
    </location>
</feature>
<protein>
    <recommendedName>
        <fullName evidence="2">protein-glutamate O-methyltransferase</fullName>
        <ecNumber evidence="2">2.1.1.80</ecNumber>
    </recommendedName>
</protein>
<dbReference type="Proteomes" id="UP000290870">
    <property type="component" value="Unassembled WGS sequence"/>
</dbReference>
<feature type="domain" description="PAC" evidence="9">
    <location>
        <begin position="809"/>
        <end position="863"/>
    </location>
</feature>
<accession>A0A4Q0ZJB5</accession>
<dbReference type="InterPro" id="IPR000780">
    <property type="entry name" value="CheR_MeTrfase"/>
</dbReference>
<dbReference type="Pfam" id="PF01739">
    <property type="entry name" value="CheR"/>
    <property type="match status" value="1"/>
</dbReference>
<dbReference type="SUPFAM" id="SSF52738">
    <property type="entry name" value="Methylesterase CheB, C-terminal domain"/>
    <property type="match status" value="1"/>
</dbReference>
<dbReference type="InterPro" id="IPR000673">
    <property type="entry name" value="Sig_transdc_resp-reg_Me-estase"/>
</dbReference>
<dbReference type="GO" id="GO:0006935">
    <property type="term" value="P:chemotaxis"/>
    <property type="evidence" value="ECO:0007669"/>
    <property type="project" value="UniProtKB-UniRule"/>
</dbReference>
<dbReference type="Pfam" id="PF03705">
    <property type="entry name" value="CheR_N"/>
    <property type="match status" value="1"/>
</dbReference>
<dbReference type="GO" id="GO:0005737">
    <property type="term" value="C:cytoplasm"/>
    <property type="evidence" value="ECO:0007669"/>
    <property type="project" value="InterPro"/>
</dbReference>
<evidence type="ECO:0000256" key="5">
    <source>
        <dbReference type="ARBA" id="ARBA00022691"/>
    </source>
</evidence>
<evidence type="ECO:0000259" key="10">
    <source>
        <dbReference type="PROSITE" id="PS50122"/>
    </source>
</evidence>
<name>A0A4Q0ZJB5_9BACT</name>
<dbReference type="SUPFAM" id="SSF53335">
    <property type="entry name" value="S-adenosyl-L-methionine-dependent methyltransferases"/>
    <property type="match status" value="1"/>
</dbReference>
<proteinExistence type="predicted"/>
<feature type="active site" evidence="6">
    <location>
        <position position="41"/>
    </location>
</feature>
<dbReference type="SUPFAM" id="SSF47757">
    <property type="entry name" value="Chemotaxis receptor methyltransferase CheR, N-terminal domain"/>
    <property type="match status" value="1"/>
</dbReference>
<organism evidence="12 13">
    <name type="scientific">Arcobacter cloacae</name>
    <dbReference type="NCBI Taxonomy" id="1054034"/>
    <lineage>
        <taxon>Bacteria</taxon>
        <taxon>Pseudomonadati</taxon>
        <taxon>Campylobacterota</taxon>
        <taxon>Epsilonproteobacteria</taxon>
        <taxon>Campylobacterales</taxon>
        <taxon>Arcobacteraceae</taxon>
        <taxon>Arcobacter</taxon>
    </lineage>
</organism>
<evidence type="ECO:0000259" key="9">
    <source>
        <dbReference type="PROSITE" id="PS50113"/>
    </source>
</evidence>
<dbReference type="PRINTS" id="PR00996">
    <property type="entry name" value="CHERMTFRASE"/>
</dbReference>
<dbReference type="InterPro" id="IPR036804">
    <property type="entry name" value="CheR_N_sf"/>
</dbReference>
<gene>
    <name evidence="12" type="ORF">CRU90_08680</name>
</gene>
<evidence type="ECO:0000313" key="13">
    <source>
        <dbReference type="Proteomes" id="UP000290870"/>
    </source>
</evidence>
<dbReference type="EC" id="2.1.1.80" evidence="2"/>
<feature type="region of interest" description="Disordered" evidence="7">
    <location>
        <begin position="659"/>
        <end position="682"/>
    </location>
</feature>
<dbReference type="PANTHER" id="PTHR24422:SF10">
    <property type="entry name" value="CHEMOTAXIS PROTEIN METHYLTRANSFERASE 2"/>
    <property type="match status" value="1"/>
</dbReference>
<dbReference type="PROSITE" id="PS50113">
    <property type="entry name" value="PAC"/>
    <property type="match status" value="1"/>
</dbReference>
<evidence type="ECO:0000256" key="3">
    <source>
        <dbReference type="ARBA" id="ARBA00022603"/>
    </source>
</evidence>
<dbReference type="InterPro" id="IPR022641">
    <property type="entry name" value="CheR_N"/>
</dbReference>
<keyword evidence="5" id="KW-0949">S-adenosyl-L-methionine</keyword>
<dbReference type="PROSITE" id="PS50122">
    <property type="entry name" value="CHEB"/>
    <property type="match status" value="1"/>
</dbReference>
<dbReference type="GO" id="GO:0008983">
    <property type="term" value="F:protein-glutamate O-methyltransferase activity"/>
    <property type="evidence" value="ECO:0007669"/>
    <property type="project" value="UniProtKB-EC"/>
</dbReference>
<dbReference type="Gene3D" id="3.40.50.150">
    <property type="entry name" value="Vaccinia Virus protein VP39"/>
    <property type="match status" value="1"/>
</dbReference>
<dbReference type="CDD" id="cd00130">
    <property type="entry name" value="PAS"/>
    <property type="match status" value="1"/>
</dbReference>
<reference evidence="12 13" key="1">
    <citation type="submission" date="2017-10" db="EMBL/GenBank/DDBJ databases">
        <title>Genomics of the genus Arcobacter.</title>
        <authorList>
            <person name="Perez-Cataluna A."/>
            <person name="Figueras M.J."/>
        </authorList>
    </citation>
    <scope>NUCLEOTIDE SEQUENCE [LARGE SCALE GENOMIC DNA]</scope>
    <source>
        <strain evidence="12 13">F26</strain>
    </source>
</reference>
<dbReference type="Pfam" id="PF01339">
    <property type="entry name" value="CheB_methylest"/>
    <property type="match status" value="1"/>
</dbReference>
<dbReference type="GO" id="GO:0006355">
    <property type="term" value="P:regulation of DNA-templated transcription"/>
    <property type="evidence" value="ECO:0007669"/>
    <property type="project" value="InterPro"/>
</dbReference>
<evidence type="ECO:0000256" key="2">
    <source>
        <dbReference type="ARBA" id="ARBA00012534"/>
    </source>
</evidence>
<comment type="catalytic activity">
    <reaction evidence="1">
        <text>L-glutamyl-[protein] + S-adenosyl-L-methionine = [protein]-L-glutamate 5-O-methyl ester + S-adenosyl-L-homocysteine</text>
        <dbReference type="Rhea" id="RHEA:24452"/>
        <dbReference type="Rhea" id="RHEA-COMP:10208"/>
        <dbReference type="Rhea" id="RHEA-COMP:10311"/>
        <dbReference type="ChEBI" id="CHEBI:29973"/>
        <dbReference type="ChEBI" id="CHEBI:57856"/>
        <dbReference type="ChEBI" id="CHEBI:59789"/>
        <dbReference type="ChEBI" id="CHEBI:82795"/>
        <dbReference type="EC" id="2.1.1.80"/>
    </reaction>
</comment>
<dbReference type="InterPro" id="IPR029063">
    <property type="entry name" value="SAM-dependent_MTases_sf"/>
</dbReference>
<feature type="active site" evidence="6">
    <location>
        <position position="14"/>
    </location>
</feature>
<dbReference type="GO" id="GO:0032259">
    <property type="term" value="P:methylation"/>
    <property type="evidence" value="ECO:0007669"/>
    <property type="project" value="UniProtKB-KW"/>
</dbReference>